<protein>
    <recommendedName>
        <fullName evidence="1">Copper amine oxidase-like N-terminal domain-containing protein</fullName>
    </recommendedName>
</protein>
<keyword evidence="3" id="KW-1185">Reference proteome</keyword>
<dbReference type="Proteomes" id="UP000187172">
    <property type="component" value="Unassembled WGS sequence"/>
</dbReference>
<dbReference type="RefSeq" id="WP_076173407.1">
    <property type="nucleotide sequence ID" value="NZ_MRTP01000008.1"/>
</dbReference>
<sequence>MKKRFKWGLALGLAIMLIVLAGCQAVGGLDVNKAVLSTLDVKSSEAKSSMSLELVPADSGLTAEDKQMIDLINSISLTIDSARTQDPNTGSIEGAVKVNGKQIPFHLSVDKDNLALSLEGMTQPVVIPLNGMEGMEGLTMTGLQMSNESALKMVKDVGGFLIKHAPNPSSIALSSVTDKVNGESLSLQKLHIDIRGDELAGLVKGFLTSVSQDKEGLKEMIAAVYDVYYPIFESTFSQSGEDMGDMAAAFGTPESVLKDKDAAVTYFTDEALKALNEFLPQYDDTVKEMMAEPDMSVILGKDTVLSLDFFLDSKLQIRKQNMDLTIQIPQGEGVPVKQVKVHSQSETWNVNQPVTVNKVDTSKGVWEPSLIGVTPGEVIRHLDAKSDLYRLLTEDAKITQKQISLTTRQNAEDDEDYWYYPEAIIVNNTTMVPIKYVADQLDAQLKWNGATKQLTMVDDLKGTQIVIKEGSKQATIDGKAVTLTQPVINRDSTLYVPLRFVADAFGTKVNWDKNEQLVTIDRE</sequence>
<dbReference type="InterPro" id="IPR036582">
    <property type="entry name" value="Mao_N_sf"/>
</dbReference>
<reference evidence="2 3" key="1">
    <citation type="submission" date="2016-11" db="EMBL/GenBank/DDBJ databases">
        <title>Paenibacillus species isolates.</title>
        <authorList>
            <person name="Beno S.M."/>
        </authorList>
    </citation>
    <scope>NUCLEOTIDE SEQUENCE [LARGE SCALE GENOMIC DNA]</scope>
    <source>
        <strain evidence="2 3">FSL R5-0378</strain>
    </source>
</reference>
<organism evidence="2 3">
    <name type="scientific">Paenibacillus rhizosphaerae</name>
    <dbReference type="NCBI Taxonomy" id="297318"/>
    <lineage>
        <taxon>Bacteria</taxon>
        <taxon>Bacillati</taxon>
        <taxon>Bacillota</taxon>
        <taxon>Bacilli</taxon>
        <taxon>Bacillales</taxon>
        <taxon>Paenibacillaceae</taxon>
        <taxon>Paenibacillus</taxon>
    </lineage>
</organism>
<evidence type="ECO:0000313" key="2">
    <source>
        <dbReference type="EMBL" id="OMF51981.1"/>
    </source>
</evidence>
<comment type="caution">
    <text evidence="2">The sequence shown here is derived from an EMBL/GenBank/DDBJ whole genome shotgun (WGS) entry which is preliminary data.</text>
</comment>
<dbReference type="PROSITE" id="PS51257">
    <property type="entry name" value="PROKAR_LIPOPROTEIN"/>
    <property type="match status" value="1"/>
</dbReference>
<dbReference type="Pfam" id="PF07833">
    <property type="entry name" value="Cu_amine_oxidN1"/>
    <property type="match status" value="1"/>
</dbReference>
<dbReference type="AlphaFoldDB" id="A0A1R1EJI4"/>
<name>A0A1R1EJI4_9BACL</name>
<evidence type="ECO:0000259" key="1">
    <source>
        <dbReference type="Pfam" id="PF07833"/>
    </source>
</evidence>
<dbReference type="Gene3D" id="3.30.457.10">
    <property type="entry name" value="Copper amine oxidase-like, N-terminal domain"/>
    <property type="match status" value="1"/>
</dbReference>
<evidence type="ECO:0000313" key="3">
    <source>
        <dbReference type="Proteomes" id="UP000187172"/>
    </source>
</evidence>
<gene>
    <name evidence="2" type="ORF">BK138_24455</name>
</gene>
<feature type="domain" description="Copper amine oxidase-like N-terminal" evidence="1">
    <location>
        <begin position="422"/>
        <end position="520"/>
    </location>
</feature>
<proteinExistence type="predicted"/>
<accession>A0A1R1EJI4</accession>
<dbReference type="STRING" id="297318.BK138_24455"/>
<dbReference type="EMBL" id="MRTP01000008">
    <property type="protein sequence ID" value="OMF51981.1"/>
    <property type="molecule type" value="Genomic_DNA"/>
</dbReference>
<dbReference type="InterPro" id="IPR012854">
    <property type="entry name" value="Cu_amine_oxidase-like_N"/>
</dbReference>
<dbReference type="SUPFAM" id="SSF55383">
    <property type="entry name" value="Copper amine oxidase, domain N"/>
    <property type="match status" value="1"/>
</dbReference>